<reference evidence="1" key="1">
    <citation type="submission" date="2021-09" db="EMBL/GenBank/DDBJ databases">
        <authorList>
            <consortium name="Pathogen Informatics"/>
        </authorList>
    </citation>
    <scope>NUCLEOTIDE SEQUENCE</scope>
</reference>
<organism evidence="1 2">
    <name type="scientific">Cercopithifilaria johnstoni</name>
    <dbReference type="NCBI Taxonomy" id="2874296"/>
    <lineage>
        <taxon>Eukaryota</taxon>
        <taxon>Metazoa</taxon>
        <taxon>Ecdysozoa</taxon>
        <taxon>Nematoda</taxon>
        <taxon>Chromadorea</taxon>
        <taxon>Rhabditida</taxon>
        <taxon>Spirurina</taxon>
        <taxon>Spiruromorpha</taxon>
        <taxon>Filarioidea</taxon>
        <taxon>Onchocercidae</taxon>
        <taxon>Cercopithifilaria</taxon>
    </lineage>
</organism>
<keyword evidence="2" id="KW-1185">Reference proteome</keyword>
<dbReference type="AlphaFoldDB" id="A0A8J2LWY0"/>
<dbReference type="EMBL" id="CAKAEH010000364">
    <property type="protein sequence ID" value="CAG9530775.1"/>
    <property type="molecule type" value="Genomic_DNA"/>
</dbReference>
<protein>
    <submittedName>
        <fullName evidence="1">Uncharacterized protein</fullName>
    </submittedName>
</protein>
<feature type="non-terminal residue" evidence="1">
    <location>
        <position position="30"/>
    </location>
</feature>
<evidence type="ECO:0000313" key="1">
    <source>
        <dbReference type="EMBL" id="CAG9530775.1"/>
    </source>
</evidence>
<proteinExistence type="predicted"/>
<sequence>MLVTLFEKSDINGSAHLVELLADEDYMLAE</sequence>
<gene>
    <name evidence="1" type="ORF">CJOHNSTONI_LOCUS1228</name>
</gene>
<name>A0A8J2LWY0_9BILA</name>
<dbReference type="Proteomes" id="UP000746747">
    <property type="component" value="Unassembled WGS sequence"/>
</dbReference>
<accession>A0A8J2LWY0</accession>
<dbReference type="OrthoDB" id="3098at2759"/>
<evidence type="ECO:0000313" key="2">
    <source>
        <dbReference type="Proteomes" id="UP000746747"/>
    </source>
</evidence>
<comment type="caution">
    <text evidence="1">The sequence shown here is derived from an EMBL/GenBank/DDBJ whole genome shotgun (WGS) entry which is preliminary data.</text>
</comment>